<gene>
    <name evidence="4" type="ORF">BDY21DRAFT_327795</name>
</gene>
<dbReference type="InterPro" id="IPR037239">
    <property type="entry name" value="OSBP_sf"/>
</dbReference>
<evidence type="ECO:0000313" key="5">
    <source>
        <dbReference type="Proteomes" id="UP000799766"/>
    </source>
</evidence>
<comment type="similarity">
    <text evidence="1 2">Belongs to the OSBP family.</text>
</comment>
<dbReference type="GO" id="GO:0008142">
    <property type="term" value="F:oxysterol binding"/>
    <property type="evidence" value="ECO:0007669"/>
    <property type="project" value="TreeGrafter"/>
</dbReference>
<reference evidence="4" key="1">
    <citation type="journal article" date="2020" name="Stud. Mycol.">
        <title>101 Dothideomycetes genomes: a test case for predicting lifestyles and emergence of pathogens.</title>
        <authorList>
            <person name="Haridas S."/>
            <person name="Albert R."/>
            <person name="Binder M."/>
            <person name="Bloem J."/>
            <person name="Labutti K."/>
            <person name="Salamov A."/>
            <person name="Andreopoulos B."/>
            <person name="Baker S."/>
            <person name="Barry K."/>
            <person name="Bills G."/>
            <person name="Bluhm B."/>
            <person name="Cannon C."/>
            <person name="Castanera R."/>
            <person name="Culley D."/>
            <person name="Daum C."/>
            <person name="Ezra D."/>
            <person name="Gonzalez J."/>
            <person name="Henrissat B."/>
            <person name="Kuo A."/>
            <person name="Liang C."/>
            <person name="Lipzen A."/>
            <person name="Lutzoni F."/>
            <person name="Magnuson J."/>
            <person name="Mondo S."/>
            <person name="Nolan M."/>
            <person name="Ohm R."/>
            <person name="Pangilinan J."/>
            <person name="Park H.-J."/>
            <person name="Ramirez L."/>
            <person name="Alfaro M."/>
            <person name="Sun H."/>
            <person name="Tritt A."/>
            <person name="Yoshinaga Y."/>
            <person name="Zwiers L.-H."/>
            <person name="Turgeon B."/>
            <person name="Goodwin S."/>
            <person name="Spatafora J."/>
            <person name="Crous P."/>
            <person name="Grigoriev I."/>
        </authorList>
    </citation>
    <scope>NUCLEOTIDE SEQUENCE</scope>
    <source>
        <strain evidence="4">ATCC 16933</strain>
    </source>
</reference>
<dbReference type="GO" id="GO:0005829">
    <property type="term" value="C:cytosol"/>
    <property type="evidence" value="ECO:0007669"/>
    <property type="project" value="TreeGrafter"/>
</dbReference>
<dbReference type="InterPro" id="IPR000648">
    <property type="entry name" value="Oxysterol-bd"/>
</dbReference>
<feature type="region of interest" description="Disordered" evidence="3">
    <location>
        <begin position="1"/>
        <end position="21"/>
    </location>
</feature>
<sequence length="480" mass="52324">MPSNGNGEAAAAAQPQARGSSTSWSSFLKSIASFNGDLSSMTAPPWILSSTSLVEYSSYWAEHPSAFVAPAHEADPARRAMLVLKWFLSTLKQQYSSRSEQLGSEKKPLNPFLGELFLGEWVDESGKTRLVSEQVSHHPPVTAYCIFNDEHGVRLEGYNAQKASFSRTINVRQIGHAILHLDAYDEDYLITLPSLHIEGLISASPYVELNRASYIVSSTGYTAKVDYSGRGWLSGKKNTFCASLYPSDASPKQPVYTVDGQWTDAFVIRNPKSKDVVDQWDPKATAVTELQVRPVDEQHPLESRRAWRRVADAIARGDMDATAAEKGAIENAQRALRRAERDAGRVWERRFFGRCDDAPLFERLAGGQGAAGLPPEVRGLEAEKTSGVWVFDLEKGERKEREEAESGGVKKEVWEMDGGGEGGAGEGGGEGEGEGEGEGKSENGQGSSAEGEAEEKFEDAQEGAKKEEALGEKKEEGGQK</sequence>
<feature type="compositionally biased region" description="Gly residues" evidence="3">
    <location>
        <begin position="417"/>
        <end position="428"/>
    </location>
</feature>
<feature type="region of interest" description="Disordered" evidence="3">
    <location>
        <begin position="397"/>
        <end position="480"/>
    </location>
</feature>
<dbReference type="Proteomes" id="UP000799766">
    <property type="component" value="Unassembled WGS sequence"/>
</dbReference>
<dbReference type="Gene3D" id="1.10.287.2720">
    <property type="match status" value="1"/>
</dbReference>
<name>A0A6A6NNM1_9PEZI</name>
<evidence type="ECO:0008006" key="6">
    <source>
        <dbReference type="Google" id="ProtNLM"/>
    </source>
</evidence>
<dbReference type="AlphaFoldDB" id="A0A6A6NNM1"/>
<evidence type="ECO:0000256" key="1">
    <source>
        <dbReference type="ARBA" id="ARBA00008842"/>
    </source>
</evidence>
<dbReference type="Gene3D" id="6.10.250.1430">
    <property type="match status" value="1"/>
</dbReference>
<feature type="compositionally biased region" description="Basic and acidic residues" evidence="3">
    <location>
        <begin position="458"/>
        <end position="480"/>
    </location>
</feature>
<dbReference type="FunFam" id="2.40.160.120:FF:000010">
    <property type="entry name" value="Oxysterol-binding protein homolog 4"/>
    <property type="match status" value="1"/>
</dbReference>
<dbReference type="EMBL" id="MU001698">
    <property type="protein sequence ID" value="KAF2453278.1"/>
    <property type="molecule type" value="Genomic_DNA"/>
</dbReference>
<dbReference type="GO" id="GO:0120009">
    <property type="term" value="P:intermembrane lipid transfer"/>
    <property type="evidence" value="ECO:0007669"/>
    <property type="project" value="UniProtKB-ARBA"/>
</dbReference>
<dbReference type="Gene3D" id="2.40.160.120">
    <property type="match status" value="1"/>
</dbReference>
<dbReference type="GO" id="GO:0016020">
    <property type="term" value="C:membrane"/>
    <property type="evidence" value="ECO:0007669"/>
    <property type="project" value="TreeGrafter"/>
</dbReference>
<feature type="compositionally biased region" description="Basic and acidic residues" evidence="3">
    <location>
        <begin position="397"/>
        <end position="414"/>
    </location>
</feature>
<evidence type="ECO:0000256" key="2">
    <source>
        <dbReference type="RuleBase" id="RU003844"/>
    </source>
</evidence>
<dbReference type="PANTHER" id="PTHR10972">
    <property type="entry name" value="OXYSTEROL-BINDING PROTEIN-RELATED"/>
    <property type="match status" value="1"/>
</dbReference>
<evidence type="ECO:0000313" key="4">
    <source>
        <dbReference type="EMBL" id="KAF2453278.1"/>
    </source>
</evidence>
<dbReference type="InterPro" id="IPR018494">
    <property type="entry name" value="Oxysterol-bd_CS"/>
</dbReference>
<dbReference type="FunFam" id="1.10.287.2720:FF:000003">
    <property type="entry name" value="Oxysterol binding protein"/>
    <property type="match status" value="1"/>
</dbReference>
<dbReference type="Gene3D" id="3.30.70.3490">
    <property type="match status" value="1"/>
</dbReference>
<evidence type="ECO:0000256" key="3">
    <source>
        <dbReference type="SAM" id="MobiDB-lite"/>
    </source>
</evidence>
<dbReference type="PANTHER" id="PTHR10972:SF184">
    <property type="entry name" value="OXYSTEROL-BINDING PROTEIN HOMOLOG 4-RELATED"/>
    <property type="match status" value="1"/>
</dbReference>
<keyword evidence="5" id="KW-1185">Reference proteome</keyword>
<dbReference type="SUPFAM" id="SSF144000">
    <property type="entry name" value="Oxysterol-binding protein-like"/>
    <property type="match status" value="1"/>
</dbReference>
<protein>
    <recommendedName>
        <fullName evidence="6">Oxysterol-binding protein</fullName>
    </recommendedName>
</protein>
<proteinExistence type="inferred from homology"/>
<organism evidence="4 5">
    <name type="scientific">Lineolata rhizophorae</name>
    <dbReference type="NCBI Taxonomy" id="578093"/>
    <lineage>
        <taxon>Eukaryota</taxon>
        <taxon>Fungi</taxon>
        <taxon>Dikarya</taxon>
        <taxon>Ascomycota</taxon>
        <taxon>Pezizomycotina</taxon>
        <taxon>Dothideomycetes</taxon>
        <taxon>Dothideomycetes incertae sedis</taxon>
        <taxon>Lineolatales</taxon>
        <taxon>Lineolataceae</taxon>
        <taxon>Lineolata</taxon>
    </lineage>
</organism>
<dbReference type="PROSITE" id="PS01013">
    <property type="entry name" value="OSBP"/>
    <property type="match status" value="1"/>
</dbReference>
<accession>A0A6A6NNM1</accession>
<dbReference type="OrthoDB" id="14833at2759"/>
<dbReference type="Pfam" id="PF01237">
    <property type="entry name" value="Oxysterol_BP"/>
    <property type="match status" value="1"/>
</dbReference>